<gene>
    <name evidence="1" type="ORF">HGUI_02532</name>
</gene>
<dbReference type="OrthoDB" id="3973150at2759"/>
<protein>
    <submittedName>
        <fullName evidence="1">Uncharacterized protein</fullName>
    </submittedName>
</protein>
<evidence type="ECO:0000313" key="1">
    <source>
        <dbReference type="EMBL" id="SGZ40332.1"/>
    </source>
</evidence>
<dbReference type="Proteomes" id="UP000183365">
    <property type="component" value="Unassembled WGS sequence"/>
</dbReference>
<accession>A0A1L0B3G8</accession>
<dbReference type="EMBL" id="FQNF01000047">
    <property type="protein sequence ID" value="SGZ40332.1"/>
    <property type="molecule type" value="Genomic_DNA"/>
</dbReference>
<dbReference type="AlphaFoldDB" id="A0A1L0B3G8"/>
<name>A0A1L0B3G8_9ASCO</name>
<evidence type="ECO:0000313" key="2">
    <source>
        <dbReference type="Proteomes" id="UP000183365"/>
    </source>
</evidence>
<dbReference type="VEuPathDB" id="FungiDB:HGUI_02532"/>
<organism evidence="1 2">
    <name type="scientific">Hanseniaspora guilliermondii</name>
    <dbReference type="NCBI Taxonomy" id="56406"/>
    <lineage>
        <taxon>Eukaryota</taxon>
        <taxon>Fungi</taxon>
        <taxon>Dikarya</taxon>
        <taxon>Ascomycota</taxon>
        <taxon>Saccharomycotina</taxon>
        <taxon>Saccharomycetes</taxon>
        <taxon>Saccharomycodales</taxon>
        <taxon>Saccharomycodaceae</taxon>
        <taxon>Hanseniaspora</taxon>
    </lineage>
</organism>
<proteinExistence type="predicted"/>
<sequence>MTSILSFQDSLENTPQKSQSNQLFTSFLRDFYEDNTPQNIKRNNSYINNTIKSKQYHLRHNSSHINTVTNLDSSNSSSNNIQSINTLLKDFNEFHRLQDINHRNRLSKYNNDFCIPIISNPLTSNETSNGHAKGHVKRFSIYSLKQLTLMNKTQKKMNNDENSTSSISNAAIKRNHSLKRKSSITYKFNNNKRTIPLFKNKSKLYQVSAFAHKNNKDKLTKKEVFEIITRERLRVLDPQSEISKVLFKRINVDSYTKNKKIINYSSDINLRSKLDSQQITKSDLNRTYSLWNQLLTHIIASNIKDNLNSRTSSNLFMNEQSSELGSILEQKINQYINKNRQHVSYATTLENTQFSQNYTESDNDIDEFEFIGHNK</sequence>
<keyword evidence="2" id="KW-1185">Reference proteome</keyword>
<reference evidence="2" key="1">
    <citation type="submission" date="2016-11" db="EMBL/GenBank/DDBJ databases">
        <authorList>
            <person name="Guldener U."/>
        </authorList>
    </citation>
    <scope>NUCLEOTIDE SEQUENCE [LARGE SCALE GENOMIC DNA]</scope>
</reference>